<dbReference type="Gene3D" id="3.90.1170.40">
    <property type="entry name" value="Molybdopterin biosynthesis MoaE subunit"/>
    <property type="match status" value="1"/>
</dbReference>
<dbReference type="OrthoDB" id="9803224at2"/>
<dbReference type="Pfam" id="PF02391">
    <property type="entry name" value="MoaE"/>
    <property type="match status" value="1"/>
</dbReference>
<evidence type="ECO:0000256" key="3">
    <source>
        <dbReference type="ARBA" id="ARBA00011950"/>
    </source>
</evidence>
<evidence type="ECO:0000256" key="2">
    <source>
        <dbReference type="ARBA" id="ARBA00005426"/>
    </source>
</evidence>
<evidence type="ECO:0000256" key="13">
    <source>
        <dbReference type="SAM" id="MobiDB-lite"/>
    </source>
</evidence>
<evidence type="ECO:0000256" key="4">
    <source>
        <dbReference type="ARBA" id="ARBA00013858"/>
    </source>
</evidence>
<dbReference type="AlphaFoldDB" id="A0A501PG12"/>
<evidence type="ECO:0000256" key="1">
    <source>
        <dbReference type="ARBA" id="ARBA00005046"/>
    </source>
</evidence>
<dbReference type="CDD" id="cd00756">
    <property type="entry name" value="MoaE"/>
    <property type="match status" value="1"/>
</dbReference>
<protein>
    <recommendedName>
        <fullName evidence="4">Molybdopterin synthase catalytic subunit</fullName>
        <ecNumber evidence="3">2.8.1.12</ecNumber>
    </recommendedName>
    <alternativeName>
        <fullName evidence="10">MPT synthase subunit 2</fullName>
    </alternativeName>
    <alternativeName>
        <fullName evidence="8">Molybdenum cofactor biosynthesis protein E</fullName>
    </alternativeName>
    <alternativeName>
        <fullName evidence="9">Molybdopterin-converting factor large subunit</fullName>
    </alternativeName>
    <alternativeName>
        <fullName evidence="11">Molybdopterin-converting factor subunit 2</fullName>
    </alternativeName>
</protein>
<keyword evidence="5" id="KW-0501">Molybdenum cofactor biosynthesis</keyword>
<dbReference type="EMBL" id="VFIY01000014">
    <property type="protein sequence ID" value="TPD59419.1"/>
    <property type="molecule type" value="Genomic_DNA"/>
</dbReference>
<comment type="catalytic activity">
    <reaction evidence="12">
        <text>2 [molybdopterin-synthase sulfur-carrier protein]-C-terminal-Gly-aminoethanethioate + cyclic pyranopterin phosphate + H2O = molybdopterin + 2 [molybdopterin-synthase sulfur-carrier protein]-C-terminal Gly-Gly + 2 H(+)</text>
        <dbReference type="Rhea" id="RHEA:26333"/>
        <dbReference type="Rhea" id="RHEA-COMP:12202"/>
        <dbReference type="Rhea" id="RHEA-COMP:19907"/>
        <dbReference type="ChEBI" id="CHEBI:15377"/>
        <dbReference type="ChEBI" id="CHEBI:15378"/>
        <dbReference type="ChEBI" id="CHEBI:58698"/>
        <dbReference type="ChEBI" id="CHEBI:59648"/>
        <dbReference type="ChEBI" id="CHEBI:90778"/>
        <dbReference type="ChEBI" id="CHEBI:232372"/>
        <dbReference type="EC" id="2.8.1.12"/>
    </reaction>
</comment>
<evidence type="ECO:0000256" key="8">
    <source>
        <dbReference type="ARBA" id="ARBA00029745"/>
    </source>
</evidence>
<comment type="subunit">
    <text evidence="7">Heterotetramer of 2 MoaD subunits and 2 MoaE subunits. Also stable as homodimer. The enzyme changes between these two forms during catalysis.</text>
</comment>
<evidence type="ECO:0000256" key="7">
    <source>
        <dbReference type="ARBA" id="ARBA00026066"/>
    </source>
</evidence>
<dbReference type="PANTHER" id="PTHR23404">
    <property type="entry name" value="MOLYBDOPTERIN SYNTHASE RELATED"/>
    <property type="match status" value="1"/>
</dbReference>
<evidence type="ECO:0000256" key="5">
    <source>
        <dbReference type="ARBA" id="ARBA00023150"/>
    </source>
</evidence>
<evidence type="ECO:0000256" key="11">
    <source>
        <dbReference type="ARBA" id="ARBA00032474"/>
    </source>
</evidence>
<dbReference type="EC" id="2.8.1.12" evidence="3"/>
<dbReference type="GO" id="GO:0030366">
    <property type="term" value="F:molybdopterin synthase activity"/>
    <property type="evidence" value="ECO:0007669"/>
    <property type="project" value="UniProtKB-EC"/>
</dbReference>
<reference evidence="15" key="1">
    <citation type="submission" date="2019-06" db="EMBL/GenBank/DDBJ databases">
        <title>The complete genome of Emcibacter congregatus ZYLT.</title>
        <authorList>
            <person name="Zhao Z."/>
        </authorList>
    </citation>
    <scope>NUCLEOTIDE SEQUENCE [LARGE SCALE GENOMIC DNA]</scope>
    <source>
        <strain evidence="15">MCCC 1A06723</strain>
    </source>
</reference>
<organism evidence="14 15">
    <name type="scientific">Emcibacter nanhaiensis</name>
    <dbReference type="NCBI Taxonomy" id="1505037"/>
    <lineage>
        <taxon>Bacteria</taxon>
        <taxon>Pseudomonadati</taxon>
        <taxon>Pseudomonadota</taxon>
        <taxon>Alphaproteobacteria</taxon>
        <taxon>Emcibacterales</taxon>
        <taxon>Emcibacteraceae</taxon>
        <taxon>Emcibacter</taxon>
    </lineage>
</organism>
<dbReference type="Proteomes" id="UP000319148">
    <property type="component" value="Unassembled WGS sequence"/>
</dbReference>
<feature type="region of interest" description="Disordered" evidence="13">
    <location>
        <begin position="128"/>
        <end position="149"/>
    </location>
</feature>
<dbReference type="UniPathway" id="UPA00344"/>
<dbReference type="SUPFAM" id="SSF54690">
    <property type="entry name" value="Molybdopterin synthase subunit MoaE"/>
    <property type="match status" value="1"/>
</dbReference>
<evidence type="ECO:0000256" key="10">
    <source>
        <dbReference type="ARBA" id="ARBA00030781"/>
    </source>
</evidence>
<feature type="compositionally biased region" description="Basic and acidic residues" evidence="13">
    <location>
        <begin position="134"/>
        <end position="149"/>
    </location>
</feature>
<dbReference type="RefSeq" id="WP_139941082.1">
    <property type="nucleotide sequence ID" value="NZ_JBHSYP010000006.1"/>
</dbReference>
<name>A0A501PG12_9PROT</name>
<comment type="caution">
    <text evidence="14">The sequence shown here is derived from an EMBL/GenBank/DDBJ whole genome shotgun (WGS) entry which is preliminary data.</text>
</comment>
<evidence type="ECO:0000256" key="12">
    <source>
        <dbReference type="ARBA" id="ARBA00049878"/>
    </source>
</evidence>
<evidence type="ECO:0000256" key="6">
    <source>
        <dbReference type="ARBA" id="ARBA00025448"/>
    </source>
</evidence>
<dbReference type="GO" id="GO:0006777">
    <property type="term" value="P:Mo-molybdopterin cofactor biosynthetic process"/>
    <property type="evidence" value="ECO:0007669"/>
    <property type="project" value="UniProtKB-KW"/>
</dbReference>
<comment type="function">
    <text evidence="6">Converts molybdopterin precursor Z into molybdopterin. This requires the incorporation of two sulfur atoms into precursor Z to generate a dithiolene group. The sulfur is provided by MoaD.</text>
</comment>
<proteinExistence type="inferred from homology"/>
<evidence type="ECO:0000256" key="9">
    <source>
        <dbReference type="ARBA" id="ARBA00030407"/>
    </source>
</evidence>
<sequence length="149" mass="16682">MKISVQTEDFSLEQESAALRGSRTDIGAMVSFTGLVRDMPPGSLTSMTLEHFPGMAEKQLTNIAKEAERRWPLQDLTVIHRYGTLQPGEQIVLVLTASPHRQAAFEAAAFLMDWLKTDAPFWKKEATTDGESWVDAKAEDDAARDRWKS</sequence>
<comment type="pathway">
    <text evidence="1">Cofactor biosynthesis; molybdopterin biosynthesis.</text>
</comment>
<keyword evidence="15" id="KW-1185">Reference proteome</keyword>
<dbReference type="InterPro" id="IPR003448">
    <property type="entry name" value="Mopterin_biosynth_MoaE"/>
</dbReference>
<dbReference type="InterPro" id="IPR036563">
    <property type="entry name" value="MoaE_sf"/>
</dbReference>
<evidence type="ECO:0000313" key="14">
    <source>
        <dbReference type="EMBL" id="TPD59419.1"/>
    </source>
</evidence>
<gene>
    <name evidence="14" type="ORF">FIV46_11535</name>
</gene>
<evidence type="ECO:0000313" key="15">
    <source>
        <dbReference type="Proteomes" id="UP000319148"/>
    </source>
</evidence>
<accession>A0A501PG12</accession>
<comment type="similarity">
    <text evidence="2">Belongs to the MoaE family.</text>
</comment>